<feature type="region of interest" description="Disordered" evidence="1">
    <location>
        <begin position="182"/>
        <end position="215"/>
    </location>
</feature>
<dbReference type="Pfam" id="PF20363">
    <property type="entry name" value="DUF6658"/>
    <property type="match status" value="1"/>
</dbReference>
<feature type="region of interest" description="Disordered" evidence="1">
    <location>
        <begin position="105"/>
        <end position="131"/>
    </location>
</feature>
<dbReference type="RefSeq" id="WP_172191603.1">
    <property type="nucleotide sequence ID" value="NZ_CAWPPK010000039.1"/>
</dbReference>
<name>A0ABX2D4F9_9CYAN</name>
<protein>
    <recommendedName>
        <fullName evidence="4">Late embryogenesis abundant protein</fullName>
    </recommendedName>
</protein>
<accession>A0ABX2D4F9</accession>
<organism evidence="2 3">
    <name type="scientific">Microcoleus asticus IPMA8</name>
    <dbReference type="NCBI Taxonomy" id="2563858"/>
    <lineage>
        <taxon>Bacteria</taxon>
        <taxon>Bacillati</taxon>
        <taxon>Cyanobacteriota</taxon>
        <taxon>Cyanophyceae</taxon>
        <taxon>Oscillatoriophycideae</taxon>
        <taxon>Oscillatoriales</taxon>
        <taxon>Microcoleaceae</taxon>
        <taxon>Microcoleus</taxon>
        <taxon>Microcoleus asticus</taxon>
    </lineage>
</organism>
<sequence>MKRLTAFLKKIRAVQILTVFLAGILVLVSTACSRPDVTSGKTDVTAGKTDVMAAKTADKVREEVPSGAITSEYKGGMNDYSDVDPRNDKMTTTEAKAQLLKEQAQHRIDTKSSNNVGENVRRVGDDAPDKLNQVGEKVKDDARTAQQKADNFGDKTKQGFANLKENTREGLKGAKDIVKEATQGAKERAAEGTESLRYNTSGGQENINDAARDAR</sequence>
<dbReference type="Proteomes" id="UP000702425">
    <property type="component" value="Unassembled WGS sequence"/>
</dbReference>
<feature type="compositionally biased region" description="Basic and acidic residues" evidence="1">
    <location>
        <begin position="182"/>
        <end position="191"/>
    </location>
</feature>
<evidence type="ECO:0000313" key="2">
    <source>
        <dbReference type="EMBL" id="NQE37509.1"/>
    </source>
</evidence>
<evidence type="ECO:0000313" key="3">
    <source>
        <dbReference type="Proteomes" id="UP000702425"/>
    </source>
</evidence>
<dbReference type="PROSITE" id="PS51257">
    <property type="entry name" value="PROKAR_LIPOPROTEIN"/>
    <property type="match status" value="1"/>
</dbReference>
<evidence type="ECO:0008006" key="4">
    <source>
        <dbReference type="Google" id="ProtNLM"/>
    </source>
</evidence>
<proteinExistence type="predicted"/>
<dbReference type="Gene3D" id="1.10.287.700">
    <property type="entry name" value="Helix hairpin bin"/>
    <property type="match status" value="1"/>
</dbReference>
<comment type="caution">
    <text evidence="2">The sequence shown here is derived from an EMBL/GenBank/DDBJ whole genome shotgun (WGS) entry which is preliminary data.</text>
</comment>
<feature type="compositionally biased region" description="Basic and acidic residues" evidence="1">
    <location>
        <begin position="119"/>
        <end position="129"/>
    </location>
</feature>
<gene>
    <name evidence="2" type="ORF">E5S67_05281</name>
</gene>
<dbReference type="InterPro" id="IPR046599">
    <property type="entry name" value="DUF6658"/>
</dbReference>
<feature type="compositionally biased region" description="Polar residues" evidence="1">
    <location>
        <begin position="196"/>
        <end position="207"/>
    </location>
</feature>
<evidence type="ECO:0000256" key="1">
    <source>
        <dbReference type="SAM" id="MobiDB-lite"/>
    </source>
</evidence>
<reference evidence="2 3" key="1">
    <citation type="journal article" date="2020" name="Sci. Rep.">
        <title>A novel cyanobacterial geosmin producer, revising GeoA distribution and dispersion patterns in Bacteria.</title>
        <authorList>
            <person name="Churro C."/>
            <person name="Semedo-Aguiar A.P."/>
            <person name="Silva A.D."/>
            <person name="Pereira-Leal J.B."/>
            <person name="Leite R.B."/>
        </authorList>
    </citation>
    <scope>NUCLEOTIDE SEQUENCE [LARGE SCALE GENOMIC DNA]</scope>
    <source>
        <strain evidence="2 3">IPMA8</strain>
    </source>
</reference>
<dbReference type="EMBL" id="SRRZ01000133">
    <property type="protein sequence ID" value="NQE37509.1"/>
    <property type="molecule type" value="Genomic_DNA"/>
</dbReference>
<keyword evidence="3" id="KW-1185">Reference proteome</keyword>